<reference evidence="2" key="1">
    <citation type="submission" date="2016-05" db="EMBL/GenBank/DDBJ databases">
        <title>Paenibacillus oryzae. sp. nov., isolated from the rice root.</title>
        <authorList>
            <person name="Zhang J."/>
            <person name="Zhang X."/>
        </authorList>
    </citation>
    <scope>NUCLEOTIDE SEQUENCE [LARGE SCALE GENOMIC DNA]</scope>
    <source>
        <strain evidence="2">KCTC13222</strain>
    </source>
</reference>
<organism evidence="1 2">
    <name type="scientific">Paenibacillus pectinilyticus</name>
    <dbReference type="NCBI Taxonomy" id="512399"/>
    <lineage>
        <taxon>Bacteria</taxon>
        <taxon>Bacillati</taxon>
        <taxon>Bacillota</taxon>
        <taxon>Bacilli</taxon>
        <taxon>Bacillales</taxon>
        <taxon>Paenibacillaceae</taxon>
        <taxon>Paenibacillus</taxon>
    </lineage>
</organism>
<gene>
    <name evidence="1" type="ORF">A8709_09270</name>
</gene>
<dbReference type="AlphaFoldDB" id="A0A1C1A5J4"/>
<dbReference type="Proteomes" id="UP000093309">
    <property type="component" value="Unassembled WGS sequence"/>
</dbReference>
<dbReference type="EMBL" id="LYPC01000012">
    <property type="protein sequence ID" value="OCT15809.1"/>
    <property type="molecule type" value="Genomic_DNA"/>
</dbReference>
<proteinExistence type="predicted"/>
<accession>A0A1C1A5J4</accession>
<evidence type="ECO:0000313" key="1">
    <source>
        <dbReference type="EMBL" id="OCT15809.1"/>
    </source>
</evidence>
<keyword evidence="2" id="KW-1185">Reference proteome</keyword>
<protein>
    <submittedName>
        <fullName evidence="1">Uncharacterized protein</fullName>
    </submittedName>
</protein>
<name>A0A1C1A5J4_9BACL</name>
<sequence length="216" mass="25185">MTIAALEKCQTELTTNYEGFVKRKIQEGKLHDLFKFQMQVIHQITNWKDESEKIDIIDHIITIFKEACQELVICQNCAQPFNFRHCKNPSETEQGYRHVIELSCNDCGDYFTIAEGREVVTHFNWNVLGIVENLRRRSRGFTIKYTLANLGNPALINIPNNGGRPVVWIDGNQVLRKEDALKYWERAKSFLKGGKKQTDIPELQWYETEEAKVFIM</sequence>
<evidence type="ECO:0000313" key="2">
    <source>
        <dbReference type="Proteomes" id="UP000093309"/>
    </source>
</evidence>
<comment type="caution">
    <text evidence="1">The sequence shown here is derived from an EMBL/GenBank/DDBJ whole genome shotgun (WGS) entry which is preliminary data.</text>
</comment>
<dbReference type="RefSeq" id="WP_065851315.1">
    <property type="nucleotide sequence ID" value="NZ_LYPC01000012.1"/>
</dbReference>